<dbReference type="CDD" id="cd06170">
    <property type="entry name" value="LuxR_C_like"/>
    <property type="match status" value="1"/>
</dbReference>
<geneLocation type="plasmid" evidence="6">
    <name>ptt13-1</name>
</geneLocation>
<dbReference type="EMBL" id="CP024423">
    <property type="protein sequence ID" value="ATQ57933.1"/>
    <property type="molecule type" value="Genomic_DNA"/>
</dbReference>
<evidence type="ECO:0000313" key="2">
    <source>
        <dbReference type="EMBL" id="ARC35339.1"/>
    </source>
</evidence>
<geneLocation type="plasmid" evidence="2">
    <name>unnamed1</name>
</geneLocation>
<evidence type="ECO:0000313" key="6">
    <source>
        <dbReference type="Proteomes" id="UP000229314"/>
    </source>
</evidence>
<dbReference type="InterPro" id="IPR000792">
    <property type="entry name" value="Tscrpt_reg_LuxR_C"/>
</dbReference>
<dbReference type="RefSeq" id="WP_028718551.1">
    <property type="nucleotide sequence ID" value="NZ_CAJGAB010000006.1"/>
</dbReference>
<reference evidence="4 7" key="4">
    <citation type="submission" date="2019-09" db="EMBL/GenBank/DDBJ databases">
        <title>FDA dAtabase for Regulatory Grade micrObial Sequences (FDA-ARGOS): Supporting development and validation of Infectious Disease Dx tests.</title>
        <authorList>
            <person name="Sciortino C."/>
            <person name="Tallon L."/>
            <person name="Sadzewicz L."/>
            <person name="Vavikolanu K."/>
            <person name="Mehta A."/>
            <person name="Aluvathingal J."/>
            <person name="Nadendla S."/>
            <person name="Nandy P."/>
            <person name="Geyer C."/>
            <person name="Yan Y."/>
            <person name="Sichtig H."/>
        </authorList>
    </citation>
    <scope>NUCLEOTIDE SEQUENCE [LARGE SCALE GENOMIC DNA]</scope>
    <source>
        <strain evidence="4 7">FDAARGOS_643</strain>
        <plasmid evidence="4 7">unnamed3</plasmid>
    </source>
</reference>
<dbReference type="GO" id="GO:0006355">
    <property type="term" value="P:regulation of DNA-templated transcription"/>
    <property type="evidence" value="ECO:0007669"/>
    <property type="project" value="InterPro"/>
</dbReference>
<dbReference type="Proteomes" id="UP000324507">
    <property type="component" value="Plasmid unnamed3"/>
</dbReference>
<dbReference type="EMBL" id="CP020441">
    <property type="protein sequence ID" value="ARC35339.1"/>
    <property type="molecule type" value="Genomic_DNA"/>
</dbReference>
<keyword evidence="2" id="KW-0614">Plasmid</keyword>
<accession>A0A1V0GNQ9</accession>
<gene>
    <name evidence="2" type="ORF">A6J80_02240</name>
    <name evidence="4" type="ORF">FOB51_03365</name>
    <name evidence="3" type="ORF">PYTT13_18990</name>
</gene>
<keyword evidence="5" id="KW-1185">Reference proteome</keyword>
<name>A0A1V0GNQ9_9RHOB</name>
<sequence>MQEPDEQVILDIYDTVLDAGRWPGVLDRIARAVGARGCIIFELDEADPRARQLRAPHFSAAYDPVLVDGYIHRFAEEEFADQEIIARHSARGDRIEIVGDDVLAPEHSALALRPNAQEMARHGVHYRAGAVLNKDDLSRDRFSVQFSRRHGPMSGAERAALATILPHVAKALHLGRPLRQLSTAYAGLAEAMDRLRIGVCLIRGDRQIICENVEFARQREAAGVFFRDGAGRLEMRAAPDRQWLHAMTADARDHGRCGARPRKEALGGRQASCGRLAVEISPLTSADAFGERRLDGYAIYSLDTGRELPLDLDLLAKVLTLTQSETRLVGLLAEGLTNRQISDRRNRSVETINSQVKSLLAKADCANRTQLIRLASSIGASFVMDPLD</sequence>
<evidence type="ECO:0000313" key="4">
    <source>
        <dbReference type="EMBL" id="QEU07110.1"/>
    </source>
</evidence>
<protein>
    <submittedName>
        <fullName evidence="4">Helix-turn-helix transcriptional regulator</fullName>
    </submittedName>
    <submittedName>
        <fullName evidence="2">LuxR family transcriptional regulator</fullName>
    </submittedName>
</protein>
<dbReference type="PROSITE" id="PS50043">
    <property type="entry name" value="HTH_LUXR_2"/>
    <property type="match status" value="1"/>
</dbReference>
<dbReference type="Proteomes" id="UP000229314">
    <property type="component" value="Plasmid pTT13-1"/>
</dbReference>
<dbReference type="SMART" id="SM00421">
    <property type="entry name" value="HTH_LUXR"/>
    <property type="match status" value="1"/>
</dbReference>
<dbReference type="InterPro" id="IPR036388">
    <property type="entry name" value="WH-like_DNA-bd_sf"/>
</dbReference>
<dbReference type="Gene3D" id="1.10.10.10">
    <property type="entry name" value="Winged helix-like DNA-binding domain superfamily/Winged helix DNA-binding domain"/>
    <property type="match status" value="1"/>
</dbReference>
<geneLocation type="plasmid" evidence="4">
    <name>unnamed3</name>
</geneLocation>
<feature type="domain" description="HTH luxR-type" evidence="1">
    <location>
        <begin position="314"/>
        <end position="379"/>
    </location>
</feature>
<evidence type="ECO:0000313" key="5">
    <source>
        <dbReference type="Proteomes" id="UP000191257"/>
    </source>
</evidence>
<dbReference type="Proteomes" id="UP000191257">
    <property type="component" value="Plasmid unnamed1"/>
</dbReference>
<dbReference type="AlphaFoldDB" id="A0A1V0GNQ9"/>
<organism evidence="2 5">
    <name type="scientific">Paracoccus yeei</name>
    <dbReference type="NCBI Taxonomy" id="147645"/>
    <lineage>
        <taxon>Bacteria</taxon>
        <taxon>Pseudomonadati</taxon>
        <taxon>Pseudomonadota</taxon>
        <taxon>Alphaproteobacteria</taxon>
        <taxon>Rhodobacterales</taxon>
        <taxon>Paracoccaceae</taxon>
        <taxon>Paracoccus</taxon>
    </lineage>
</organism>
<reference evidence="5" key="1">
    <citation type="submission" date="2017-03" db="EMBL/GenBank/DDBJ databases">
        <title>FDA dAtabase for Regulatory Grade micrObial Sequences (FDA-ARGOS): Supporting development and validation of Infectious Disease Dx tests.</title>
        <authorList>
            <person name="Minogue T."/>
            <person name="Wolcott M."/>
            <person name="Wasieloski L."/>
            <person name="Aguilar W."/>
            <person name="Moore D."/>
            <person name="Tallon L."/>
            <person name="Sadzewicz L."/>
            <person name="Sengamalay N."/>
            <person name="Ott S."/>
            <person name="Godinez A."/>
            <person name="Nagaraj S."/>
            <person name="Nadendla S."/>
            <person name="Geyer C."/>
            <person name="Sichtig H."/>
        </authorList>
    </citation>
    <scope>NUCLEOTIDE SEQUENCE [LARGE SCALE GENOMIC DNA]</scope>
    <source>
        <strain evidence="5">FDAARGOS_252</strain>
        <plasmid evidence="5">Plasmid unnamed1</plasmid>
    </source>
</reference>
<reference evidence="2" key="3">
    <citation type="submission" date="2017-12" db="EMBL/GenBank/DDBJ databases">
        <title>FDA dAtabase for Regulatory Grade micrObial Sequences (FDA-ARGOS): Supporting development and validation of Infectious Disease Dx tests.</title>
        <authorList>
            <person name="Campos J."/>
            <person name="Goldberg B."/>
            <person name="Tallon L."/>
            <person name="Sadzewicz L."/>
            <person name="Sengamalay N."/>
            <person name="Ott S."/>
            <person name="Godinez A."/>
            <person name="Nagaraj S."/>
            <person name="Vyas G."/>
            <person name="Aluvathingal J."/>
            <person name="Nadendla S."/>
            <person name="Geyer C."/>
            <person name="Nandy P."/>
            <person name="Hobson J."/>
            <person name="Sichtig H."/>
        </authorList>
    </citation>
    <scope>NUCLEOTIDE SEQUENCE</scope>
    <source>
        <strain evidence="2">FDAARGOS_252</strain>
        <plasmid evidence="2">unnamed1</plasmid>
    </source>
</reference>
<dbReference type="GO" id="GO:0003677">
    <property type="term" value="F:DNA binding"/>
    <property type="evidence" value="ECO:0007669"/>
    <property type="project" value="InterPro"/>
</dbReference>
<reference evidence="3 6" key="2">
    <citation type="submission" date="2017-10" db="EMBL/GenBank/DDBJ databases">
        <title>Complete genome sequence of Paracoccus yeei TT13 isolated from human skin.</title>
        <authorList>
            <person name="Lee K."/>
            <person name="Lim J.Y."/>
            <person name="Hwang I."/>
        </authorList>
    </citation>
    <scope>NUCLEOTIDE SEQUENCE [LARGE SCALE GENOMIC DNA]</scope>
    <source>
        <strain evidence="3 6">TT13</strain>
        <plasmid evidence="6">Plasmid ptt13-1</plasmid>
        <plasmid evidence="3">pTT13-1</plasmid>
    </source>
</reference>
<dbReference type="OrthoDB" id="7444822at2"/>
<dbReference type="EMBL" id="CP044080">
    <property type="protein sequence ID" value="QEU07110.1"/>
    <property type="molecule type" value="Genomic_DNA"/>
</dbReference>
<dbReference type="GeneID" id="78899736"/>
<dbReference type="SUPFAM" id="SSF46894">
    <property type="entry name" value="C-terminal effector domain of the bipartite response regulators"/>
    <property type="match status" value="1"/>
</dbReference>
<evidence type="ECO:0000313" key="7">
    <source>
        <dbReference type="Proteomes" id="UP000324507"/>
    </source>
</evidence>
<dbReference type="InterPro" id="IPR016032">
    <property type="entry name" value="Sig_transdc_resp-reg_C-effctor"/>
</dbReference>
<proteinExistence type="predicted"/>
<evidence type="ECO:0000313" key="3">
    <source>
        <dbReference type="EMBL" id="ATQ57933.1"/>
    </source>
</evidence>
<dbReference type="KEGG" id="pye:A6J80_02240"/>
<dbReference type="PRINTS" id="PR00038">
    <property type="entry name" value="HTHLUXR"/>
</dbReference>
<evidence type="ECO:0000259" key="1">
    <source>
        <dbReference type="PROSITE" id="PS50043"/>
    </source>
</evidence>
<dbReference type="Pfam" id="PF00196">
    <property type="entry name" value="GerE"/>
    <property type="match status" value="1"/>
</dbReference>
<geneLocation type="plasmid" evidence="3">
    <name>pTT13-1</name>
</geneLocation>
<dbReference type="eggNOG" id="COG2197">
    <property type="taxonomic scope" value="Bacteria"/>
</dbReference>